<dbReference type="CDD" id="cd09911">
    <property type="entry name" value="Lin0431_like"/>
    <property type="match status" value="1"/>
</dbReference>
<protein>
    <submittedName>
        <fullName evidence="2">NusG domain II-containing protein</fullName>
    </submittedName>
</protein>
<evidence type="ECO:0000313" key="3">
    <source>
        <dbReference type="Proteomes" id="UP000422764"/>
    </source>
</evidence>
<dbReference type="EMBL" id="CP046522">
    <property type="protein sequence ID" value="QGU94545.1"/>
    <property type="molecule type" value="Genomic_DNA"/>
</dbReference>
<organism evidence="2 3">
    <name type="scientific">Clostridium bovifaecis</name>
    <dbReference type="NCBI Taxonomy" id="2184719"/>
    <lineage>
        <taxon>Bacteria</taxon>
        <taxon>Bacillati</taxon>
        <taxon>Bacillota</taxon>
        <taxon>Clostridia</taxon>
        <taxon>Eubacteriales</taxon>
        <taxon>Clostridiaceae</taxon>
        <taxon>Clostridium</taxon>
    </lineage>
</organism>
<name>A0A6I6F9Z6_9CLOT</name>
<keyword evidence="1" id="KW-0472">Membrane</keyword>
<dbReference type="Proteomes" id="UP000422764">
    <property type="component" value="Chromosome"/>
</dbReference>
<sequence length="130" mass="14559">MKKGDIIIFVVILFVFIGVFGLIKYRNGSIEKNSSKIYIDIYAQQELYKSIPLTADSEEVIELKTPLGKNIIKIHDGGVEMIEADCPDSICENTGFVNKMGDVIVCLPHEVLVEIRGNNNNKEKTDEVLN</sequence>
<evidence type="ECO:0000256" key="1">
    <source>
        <dbReference type="SAM" id="Phobius"/>
    </source>
</evidence>
<keyword evidence="1" id="KW-0812">Transmembrane</keyword>
<feature type="transmembrane region" description="Helical" evidence="1">
    <location>
        <begin position="6"/>
        <end position="23"/>
    </location>
</feature>
<dbReference type="InterPro" id="IPR038690">
    <property type="entry name" value="NusG_2_sf"/>
</dbReference>
<accession>A0A6I6F9Z6</accession>
<reference evidence="2 3" key="1">
    <citation type="submission" date="2019-12" db="EMBL/GenBank/DDBJ databases">
        <title>Genome sequenceing of Clostridium bovifaecis.</title>
        <authorList>
            <person name="Yao Y."/>
        </authorList>
    </citation>
    <scope>NUCLEOTIDE SEQUENCE [LARGE SCALE GENOMIC DNA]</scope>
    <source>
        <strain evidence="2 3">BXX</strain>
    </source>
</reference>
<dbReference type="AlphaFoldDB" id="A0A6I6F9Z6"/>
<keyword evidence="3" id="KW-1185">Reference proteome</keyword>
<keyword evidence="1" id="KW-1133">Transmembrane helix</keyword>
<dbReference type="Gene3D" id="2.60.320.10">
    <property type="entry name" value="N-utilization substance G protein NusG, insert domain"/>
    <property type="match status" value="1"/>
</dbReference>
<dbReference type="Pfam" id="PF07009">
    <property type="entry name" value="NusG_II"/>
    <property type="match status" value="1"/>
</dbReference>
<proteinExistence type="predicted"/>
<gene>
    <name evidence="2" type="ORF">GOM49_05040</name>
</gene>
<evidence type="ECO:0000313" key="2">
    <source>
        <dbReference type="EMBL" id="QGU94545.1"/>
    </source>
</evidence>